<evidence type="ECO:0000313" key="1">
    <source>
        <dbReference type="EMBL" id="CAD9232196.1"/>
    </source>
</evidence>
<reference evidence="1" key="1">
    <citation type="submission" date="2021-01" db="EMBL/GenBank/DDBJ databases">
        <authorList>
            <person name="Corre E."/>
            <person name="Pelletier E."/>
            <person name="Niang G."/>
            <person name="Scheremetjew M."/>
            <person name="Finn R."/>
            <person name="Kale V."/>
            <person name="Holt S."/>
            <person name="Cochrane G."/>
            <person name="Meng A."/>
            <person name="Brown T."/>
            <person name="Cohen L."/>
        </authorList>
    </citation>
    <scope>NUCLEOTIDE SEQUENCE</scope>
    <source>
        <strain evidence="1">SAG 36.94</strain>
    </source>
</reference>
<accession>A0A7S1XEC8</accession>
<organism evidence="1">
    <name type="scientific">Compsopogon caeruleus</name>
    <dbReference type="NCBI Taxonomy" id="31354"/>
    <lineage>
        <taxon>Eukaryota</taxon>
        <taxon>Rhodophyta</taxon>
        <taxon>Compsopogonophyceae</taxon>
        <taxon>Compsopogonales</taxon>
        <taxon>Compsopogonaceae</taxon>
        <taxon>Compsopogon</taxon>
    </lineage>
</organism>
<sequence length="101" mass="10374">MNPFQGVVTSTVGGVSQFVPPATSQGNVGLEFASLECVALSNSSKEGNVFPHVANARPITTADMASVFSGLVGRRGSRSRRGAYPCVENADAINTAGAPYV</sequence>
<dbReference type="EMBL" id="HBGH01007808">
    <property type="protein sequence ID" value="CAD9232196.1"/>
    <property type="molecule type" value="Transcribed_RNA"/>
</dbReference>
<gene>
    <name evidence="1" type="ORF">CCAE0312_LOCUS4277</name>
</gene>
<dbReference type="AlphaFoldDB" id="A0A7S1XEC8"/>
<protein>
    <submittedName>
        <fullName evidence="1">Uncharacterized protein</fullName>
    </submittedName>
</protein>
<name>A0A7S1XEC8_9RHOD</name>
<proteinExistence type="predicted"/>